<feature type="domain" description="F-box" evidence="2">
    <location>
        <begin position="46"/>
        <end position="98"/>
    </location>
</feature>
<accession>A0AAV9VB86</accession>
<dbReference type="InterPro" id="IPR001810">
    <property type="entry name" value="F-box_dom"/>
</dbReference>
<dbReference type="CDD" id="cd09917">
    <property type="entry name" value="F-box_SF"/>
    <property type="match status" value="1"/>
</dbReference>
<evidence type="ECO:0000313" key="3">
    <source>
        <dbReference type="EMBL" id="KAK6359266.1"/>
    </source>
</evidence>
<feature type="compositionally biased region" description="Basic and acidic residues" evidence="1">
    <location>
        <begin position="16"/>
        <end position="30"/>
    </location>
</feature>
<dbReference type="Pfam" id="PF12937">
    <property type="entry name" value="F-box-like"/>
    <property type="match status" value="1"/>
</dbReference>
<dbReference type="EMBL" id="JAVHNQ010000001">
    <property type="protein sequence ID" value="KAK6359266.1"/>
    <property type="molecule type" value="Genomic_DNA"/>
</dbReference>
<dbReference type="Gene3D" id="3.80.10.10">
    <property type="entry name" value="Ribonuclease Inhibitor"/>
    <property type="match status" value="1"/>
</dbReference>
<organism evidence="3 4">
    <name type="scientific">Orbilia brochopaga</name>
    <dbReference type="NCBI Taxonomy" id="3140254"/>
    <lineage>
        <taxon>Eukaryota</taxon>
        <taxon>Fungi</taxon>
        <taxon>Dikarya</taxon>
        <taxon>Ascomycota</taxon>
        <taxon>Pezizomycotina</taxon>
        <taxon>Orbiliomycetes</taxon>
        <taxon>Orbiliales</taxon>
        <taxon>Orbiliaceae</taxon>
        <taxon>Orbilia</taxon>
    </lineage>
</organism>
<evidence type="ECO:0000256" key="1">
    <source>
        <dbReference type="SAM" id="MobiDB-lite"/>
    </source>
</evidence>
<gene>
    <name evidence="3" type="ORF">TWF696_000429</name>
</gene>
<sequence length="589" mass="67284">MAPDASAGHAQSPPPGKDHQPKQNSTEKQRAVQSMGSTVESRPPNAASLPGLPPEILHLIFEYLTPAKSALYRLCLTCKMFRDIAIEHLYSGDVVLRFEGIEHGRVHNAGPLRMGYSRFTKFTNSLWVLVFPDYLRPTACGDLTIEQLGSFINSSIMPGQLQTFVFSGWNGAVFSETPIFPTVSFLEDQPNLQFLALSFATMFSTLDISDQMRATNYHLFFPHLKSLYVTDMSYLRHMTDLWMLLINKDYTLRSLAIICPAGSQLKSFLGYPDLFSDSFTFPKTKVVLHKLQDLYVSGFPNLGRLLNDCARNLIDYKKLRMLRLQQCPRIESLLQTVCNAEVMPNLKSLQLVETCSPETFETIIARVAPLETLYIIIPREQNLPKYDLIKQHHSKSLKRLWMEHKNSSYVLDNMLRTIKFEAPPGSGYDGFFLSSWERLEEVALGVDLVRDNRPIILPDNVRVLRIVGTPRTARDTFSTQNSALALAKNHLHHTTLKSKQPKLRIISFYMLVPPCHPCPSDYPPPPYIFTQRPDIFLVDYTGVSADGEPLPELRETTIEEVRWRYPDVRIMEFERRDIPWSDSNGSLWY</sequence>
<evidence type="ECO:0000313" key="4">
    <source>
        <dbReference type="Proteomes" id="UP001375240"/>
    </source>
</evidence>
<dbReference type="InterPro" id="IPR036047">
    <property type="entry name" value="F-box-like_dom_sf"/>
</dbReference>
<evidence type="ECO:0000259" key="2">
    <source>
        <dbReference type="PROSITE" id="PS50181"/>
    </source>
</evidence>
<feature type="region of interest" description="Disordered" evidence="1">
    <location>
        <begin position="1"/>
        <end position="47"/>
    </location>
</feature>
<dbReference type="SUPFAM" id="SSF52047">
    <property type="entry name" value="RNI-like"/>
    <property type="match status" value="1"/>
</dbReference>
<dbReference type="AlphaFoldDB" id="A0AAV9VB86"/>
<proteinExistence type="predicted"/>
<name>A0AAV9VB86_9PEZI</name>
<comment type="caution">
    <text evidence="3">The sequence shown here is derived from an EMBL/GenBank/DDBJ whole genome shotgun (WGS) entry which is preliminary data.</text>
</comment>
<reference evidence="3 4" key="1">
    <citation type="submission" date="2019-10" db="EMBL/GenBank/DDBJ databases">
        <authorList>
            <person name="Palmer J.M."/>
        </authorList>
    </citation>
    <scope>NUCLEOTIDE SEQUENCE [LARGE SCALE GENOMIC DNA]</scope>
    <source>
        <strain evidence="3 4">TWF696</strain>
    </source>
</reference>
<dbReference type="PROSITE" id="PS50181">
    <property type="entry name" value="FBOX"/>
    <property type="match status" value="1"/>
</dbReference>
<protein>
    <recommendedName>
        <fullName evidence="2">F-box domain-containing protein</fullName>
    </recommendedName>
</protein>
<dbReference type="Proteomes" id="UP001375240">
    <property type="component" value="Unassembled WGS sequence"/>
</dbReference>
<dbReference type="InterPro" id="IPR032675">
    <property type="entry name" value="LRR_dom_sf"/>
</dbReference>
<feature type="compositionally biased region" description="Polar residues" evidence="1">
    <location>
        <begin position="31"/>
        <end position="40"/>
    </location>
</feature>
<dbReference type="SUPFAM" id="SSF81383">
    <property type="entry name" value="F-box domain"/>
    <property type="match status" value="1"/>
</dbReference>
<keyword evidence="4" id="KW-1185">Reference proteome</keyword>